<feature type="compositionally biased region" description="Acidic residues" evidence="4">
    <location>
        <begin position="348"/>
        <end position="365"/>
    </location>
</feature>
<evidence type="ECO:0000256" key="2">
    <source>
        <dbReference type="ARBA" id="ARBA00022737"/>
    </source>
</evidence>
<feature type="domain" description="CHORD" evidence="6">
    <location>
        <begin position="159"/>
        <end position="218"/>
    </location>
</feature>
<dbReference type="PROSITE" id="PS51401">
    <property type="entry name" value="CHORD"/>
    <property type="match status" value="2"/>
</dbReference>
<dbReference type="EMBL" id="JANPWB010000003">
    <property type="protein sequence ID" value="KAJ1196515.1"/>
    <property type="molecule type" value="Genomic_DNA"/>
</dbReference>
<dbReference type="InterPro" id="IPR008978">
    <property type="entry name" value="HSP20-like_chaperone"/>
</dbReference>
<protein>
    <recommendedName>
        <fullName evidence="9">Integrin beta-1-binding protein 2</fullName>
    </recommendedName>
</protein>
<feature type="domain" description="CHORD" evidence="6">
    <location>
        <begin position="5"/>
        <end position="64"/>
    </location>
</feature>
<reference evidence="7" key="1">
    <citation type="journal article" date="2022" name="bioRxiv">
        <title>Sequencing and chromosome-scale assembly of the giantPleurodeles waltlgenome.</title>
        <authorList>
            <person name="Brown T."/>
            <person name="Elewa A."/>
            <person name="Iarovenko S."/>
            <person name="Subramanian E."/>
            <person name="Araus A.J."/>
            <person name="Petzold A."/>
            <person name="Susuki M."/>
            <person name="Suzuki K.-i.T."/>
            <person name="Hayashi T."/>
            <person name="Toyoda A."/>
            <person name="Oliveira C."/>
            <person name="Osipova E."/>
            <person name="Leigh N.D."/>
            <person name="Simon A."/>
            <person name="Yun M.H."/>
        </authorList>
    </citation>
    <scope>NUCLEOTIDE SEQUENCE</scope>
    <source>
        <strain evidence="7">20211129_DDA</strain>
        <tissue evidence="7">Liver</tissue>
    </source>
</reference>
<evidence type="ECO:0000313" key="8">
    <source>
        <dbReference type="Proteomes" id="UP001066276"/>
    </source>
</evidence>
<dbReference type="Pfam" id="PF04968">
    <property type="entry name" value="CHORD"/>
    <property type="match status" value="2"/>
</dbReference>
<dbReference type="PANTHER" id="PTHR46983:SF2">
    <property type="entry name" value="INTEGRIN SUBUNIT BETA 1 BINDING PROTEIN 2"/>
    <property type="match status" value="1"/>
</dbReference>
<dbReference type="CDD" id="cd06488">
    <property type="entry name" value="p23_melusin_like"/>
    <property type="match status" value="1"/>
</dbReference>
<evidence type="ECO:0000259" key="6">
    <source>
        <dbReference type="PROSITE" id="PS51401"/>
    </source>
</evidence>
<dbReference type="PROSITE" id="PS51203">
    <property type="entry name" value="CS"/>
    <property type="match status" value="1"/>
</dbReference>
<dbReference type="GO" id="GO:0046872">
    <property type="term" value="F:metal ion binding"/>
    <property type="evidence" value="ECO:0007669"/>
    <property type="project" value="UniProtKB-KW"/>
</dbReference>
<keyword evidence="1" id="KW-0479">Metal-binding</keyword>
<proteinExistence type="predicted"/>
<evidence type="ECO:0000259" key="5">
    <source>
        <dbReference type="PROSITE" id="PS51203"/>
    </source>
</evidence>
<keyword evidence="8" id="KW-1185">Reference proteome</keyword>
<dbReference type="Proteomes" id="UP001066276">
    <property type="component" value="Chromosome 2_1"/>
</dbReference>
<gene>
    <name evidence="7" type="ORF">NDU88_000385</name>
</gene>
<sequence>MALQCYNKGCGQRFDLEQNSEDSCLFHPGTPIFHDALKGWSCCRKRTTDFSEFLSIKGCTKGCHSSEKPVEALVPEVTGSKDVSEQSGQRHGPEHIMQGPKSAEKMKRERPRSDEPKQNLSMKVSKSLEQSLQKLNLGSEKETVKTADSPTSVVVGTTCKNSGCRESYQGAESDVETCVHHPGVPVFHEGMKYWSCCCIKTTDFNEFLEQKGCTNGHHTWIKKDQKVVSCRQDWHQTSSQVVVTVYAKNPIPEQSSIQANRTVLDIHIPFEGTKVFHKELDLWGVIDVDQSFVNMVPSKVEITLRKADPVTWGRLEHPQSRSARAGPTAVVEEGFVDPTTKLEAPHEEWEDSDDSLSWSEDEEEEGQRTADWGSSEQ</sequence>
<feature type="region of interest" description="Disordered" evidence="4">
    <location>
        <begin position="315"/>
        <end position="377"/>
    </location>
</feature>
<dbReference type="InterPro" id="IPR039790">
    <property type="entry name" value="CHRD1"/>
</dbReference>
<dbReference type="Gene3D" id="2.60.40.790">
    <property type="match status" value="1"/>
</dbReference>
<accession>A0AAV7V876</accession>
<organism evidence="7 8">
    <name type="scientific">Pleurodeles waltl</name>
    <name type="common">Iberian ribbed newt</name>
    <dbReference type="NCBI Taxonomy" id="8319"/>
    <lineage>
        <taxon>Eukaryota</taxon>
        <taxon>Metazoa</taxon>
        <taxon>Chordata</taxon>
        <taxon>Craniata</taxon>
        <taxon>Vertebrata</taxon>
        <taxon>Euteleostomi</taxon>
        <taxon>Amphibia</taxon>
        <taxon>Batrachia</taxon>
        <taxon>Caudata</taxon>
        <taxon>Salamandroidea</taxon>
        <taxon>Salamandridae</taxon>
        <taxon>Pleurodelinae</taxon>
        <taxon>Pleurodeles</taxon>
    </lineage>
</organism>
<evidence type="ECO:0000256" key="4">
    <source>
        <dbReference type="SAM" id="MobiDB-lite"/>
    </source>
</evidence>
<dbReference type="PANTHER" id="PTHR46983">
    <property type="entry name" value="CYSTEINE AND HISTIDINE-RICH DOMAIN-CONTAINING PROTEIN 1"/>
    <property type="match status" value="1"/>
</dbReference>
<dbReference type="AlphaFoldDB" id="A0AAV7V876"/>
<dbReference type="SUPFAM" id="SSF49764">
    <property type="entry name" value="HSP20-like chaperones"/>
    <property type="match status" value="1"/>
</dbReference>
<evidence type="ECO:0000313" key="7">
    <source>
        <dbReference type="EMBL" id="KAJ1196515.1"/>
    </source>
</evidence>
<keyword evidence="2" id="KW-0677">Repeat</keyword>
<dbReference type="FunFam" id="4.10.1130.20:FF:000001">
    <property type="entry name" value="Cysteine and histidine-rich domain-containing protein 1"/>
    <property type="match status" value="1"/>
</dbReference>
<comment type="caution">
    <text evidence="7">The sequence shown here is derived from an EMBL/GenBank/DDBJ whole genome shotgun (WGS) entry which is preliminary data.</text>
</comment>
<keyword evidence="3" id="KW-0862">Zinc</keyword>
<feature type="compositionally biased region" description="Basic and acidic residues" evidence="4">
    <location>
        <begin position="102"/>
        <end position="117"/>
    </location>
</feature>
<evidence type="ECO:0008006" key="9">
    <source>
        <dbReference type="Google" id="ProtNLM"/>
    </source>
</evidence>
<dbReference type="Gene3D" id="4.10.1130.20">
    <property type="match status" value="2"/>
</dbReference>
<evidence type="ECO:0000256" key="1">
    <source>
        <dbReference type="ARBA" id="ARBA00022723"/>
    </source>
</evidence>
<feature type="region of interest" description="Disordered" evidence="4">
    <location>
        <begin position="76"/>
        <end position="125"/>
    </location>
</feature>
<dbReference type="InterPro" id="IPR007052">
    <property type="entry name" value="CS_dom"/>
</dbReference>
<name>A0AAV7V876_PLEWA</name>
<feature type="domain" description="CS" evidence="5">
    <location>
        <begin position="227"/>
        <end position="316"/>
    </location>
</feature>
<evidence type="ECO:0000256" key="3">
    <source>
        <dbReference type="ARBA" id="ARBA00022833"/>
    </source>
</evidence>
<dbReference type="Pfam" id="PF04969">
    <property type="entry name" value="CS"/>
    <property type="match status" value="1"/>
</dbReference>
<dbReference type="InterPro" id="IPR007051">
    <property type="entry name" value="CHORD_dom"/>
</dbReference>